<dbReference type="RefSeq" id="WP_165907899.1">
    <property type="nucleotide sequence ID" value="NZ_SLUN01000008.1"/>
</dbReference>
<dbReference type="EMBL" id="SLUN01000008">
    <property type="protein sequence ID" value="TCL70962.1"/>
    <property type="molecule type" value="Genomic_DNA"/>
</dbReference>
<dbReference type="Gene3D" id="1.10.530.10">
    <property type="match status" value="1"/>
</dbReference>
<organism evidence="3 4">
    <name type="scientific">Hydrogenispora ethanolica</name>
    <dbReference type="NCBI Taxonomy" id="1082276"/>
    <lineage>
        <taxon>Bacteria</taxon>
        <taxon>Bacillati</taxon>
        <taxon>Bacillota</taxon>
        <taxon>Hydrogenispora</taxon>
    </lineage>
</organism>
<name>A0A4R1RYA6_HYDET</name>
<keyword evidence="1 3" id="KW-0378">Hydrolase</keyword>
<dbReference type="GO" id="GO:0004040">
    <property type="term" value="F:amidase activity"/>
    <property type="evidence" value="ECO:0007669"/>
    <property type="project" value="InterPro"/>
</dbReference>
<dbReference type="PANTHER" id="PTHR33308:SF10">
    <property type="entry name" value="EXO-GLUCOSAMINIDASE LYTG"/>
    <property type="match status" value="1"/>
</dbReference>
<dbReference type="InterPro" id="IPR002477">
    <property type="entry name" value="Peptidoglycan-bd-like"/>
</dbReference>
<evidence type="ECO:0000256" key="1">
    <source>
        <dbReference type="ARBA" id="ARBA00022801"/>
    </source>
</evidence>
<gene>
    <name evidence="3" type="ORF">EDC14_1008109</name>
</gene>
<dbReference type="SUPFAM" id="SSF47090">
    <property type="entry name" value="PGBD-like"/>
    <property type="match status" value="1"/>
</dbReference>
<reference evidence="3 4" key="1">
    <citation type="submission" date="2019-03" db="EMBL/GenBank/DDBJ databases">
        <title>Genomic Encyclopedia of Type Strains, Phase IV (KMG-IV): sequencing the most valuable type-strain genomes for metagenomic binning, comparative biology and taxonomic classification.</title>
        <authorList>
            <person name="Goeker M."/>
        </authorList>
    </citation>
    <scope>NUCLEOTIDE SEQUENCE [LARGE SCALE GENOMIC DNA]</scope>
    <source>
        <strain evidence="3 4">LX-B</strain>
    </source>
</reference>
<dbReference type="SMART" id="SM00047">
    <property type="entry name" value="LYZ2"/>
    <property type="match status" value="1"/>
</dbReference>
<feature type="domain" description="Mannosyl-glycoprotein endo-beta-N-acetylglucosamidase-like" evidence="2">
    <location>
        <begin position="138"/>
        <end position="294"/>
    </location>
</feature>
<comment type="caution">
    <text evidence="3">The sequence shown here is derived from an EMBL/GenBank/DDBJ whole genome shotgun (WGS) entry which is preliminary data.</text>
</comment>
<dbReference type="Gene3D" id="1.10.101.10">
    <property type="entry name" value="PGBD-like superfamily/PGBD"/>
    <property type="match status" value="1"/>
</dbReference>
<dbReference type="InterPro" id="IPR051056">
    <property type="entry name" value="Glycosyl_Hydrolase_73"/>
</dbReference>
<sequence>MAQDPTWLTFLKELWNWMIAFFKKLLAIQPVEEPSDPAVDALLKEISKGVTGDATVILSQSYLRALGFPIGNYGPNQNGVDGVYGSASQASVKLFQSMVGLSNSGQLETGTLIRLKEKVYAHATVRDLAQTAGSNGVNLPITASSTRADFVNAVFYYALIDEAETAVPAGVTVAQAILESNYGKSVPVDRATGRYSYNLFGIKGTGPAGTVQDYSWEENPTTGEWEQMLSQFKAYTSFADSIKGHSQFLLENKRYAQAFKTKNAQEFAKAIAAAGYATDSQYAAKLITLMEEWGMA</sequence>
<dbReference type="InterPro" id="IPR036365">
    <property type="entry name" value="PGBD-like_sf"/>
</dbReference>
<protein>
    <submittedName>
        <fullName evidence="3">Flagellum-specific peptidoglycan hydrolase FlgJ</fullName>
    </submittedName>
</protein>
<evidence type="ECO:0000259" key="2">
    <source>
        <dbReference type="SMART" id="SM00047"/>
    </source>
</evidence>
<dbReference type="AlphaFoldDB" id="A0A4R1RYA6"/>
<dbReference type="Proteomes" id="UP000295008">
    <property type="component" value="Unassembled WGS sequence"/>
</dbReference>
<evidence type="ECO:0000313" key="4">
    <source>
        <dbReference type="Proteomes" id="UP000295008"/>
    </source>
</evidence>
<dbReference type="PANTHER" id="PTHR33308">
    <property type="entry name" value="PEPTIDOGLYCAN HYDROLASE FLGJ"/>
    <property type="match status" value="1"/>
</dbReference>
<proteinExistence type="predicted"/>
<dbReference type="Pfam" id="PF01471">
    <property type="entry name" value="PG_binding_1"/>
    <property type="match status" value="1"/>
</dbReference>
<evidence type="ECO:0000313" key="3">
    <source>
        <dbReference type="EMBL" id="TCL70962.1"/>
    </source>
</evidence>
<dbReference type="Gene3D" id="2.10.70.40">
    <property type="entry name" value="peptidoglycan hydrolase"/>
    <property type="match status" value="1"/>
</dbReference>
<dbReference type="InterPro" id="IPR036366">
    <property type="entry name" value="PGBDSf"/>
</dbReference>
<accession>A0A4R1RYA6</accession>
<keyword evidence="4" id="KW-1185">Reference proteome</keyword>
<dbReference type="InterPro" id="IPR002901">
    <property type="entry name" value="MGlyc_endo_b_GlcNAc-like_dom"/>
</dbReference>
<dbReference type="Pfam" id="PF01832">
    <property type="entry name" value="Glucosaminidase"/>
    <property type="match status" value="1"/>
</dbReference>